<organism evidence="8 9">
    <name type="scientific">Canna indica</name>
    <name type="common">Indian-shot</name>
    <dbReference type="NCBI Taxonomy" id="4628"/>
    <lineage>
        <taxon>Eukaryota</taxon>
        <taxon>Viridiplantae</taxon>
        <taxon>Streptophyta</taxon>
        <taxon>Embryophyta</taxon>
        <taxon>Tracheophyta</taxon>
        <taxon>Spermatophyta</taxon>
        <taxon>Magnoliopsida</taxon>
        <taxon>Liliopsida</taxon>
        <taxon>Zingiberales</taxon>
        <taxon>Cannaceae</taxon>
        <taxon>Canna</taxon>
    </lineage>
</organism>
<dbReference type="PANTHER" id="PTHR31674">
    <property type="entry name" value="B3 DOMAIN-CONTAINING PROTEIN REM-LIKE 3-RELATED"/>
    <property type="match status" value="1"/>
</dbReference>
<keyword evidence="5" id="KW-0804">Transcription</keyword>
<dbReference type="Proteomes" id="UP001327560">
    <property type="component" value="Chromosome 1"/>
</dbReference>
<dbReference type="InterPro" id="IPR039218">
    <property type="entry name" value="REM_fam"/>
</dbReference>
<dbReference type="InterPro" id="IPR003340">
    <property type="entry name" value="B3_DNA-bd"/>
</dbReference>
<dbReference type="SUPFAM" id="SSF101936">
    <property type="entry name" value="DNA-binding pseudobarrel domain"/>
    <property type="match status" value="1"/>
</dbReference>
<keyword evidence="4" id="KW-0238">DNA-binding</keyword>
<dbReference type="EMBL" id="CP136890">
    <property type="protein sequence ID" value="WOK92992.1"/>
    <property type="molecule type" value="Genomic_DNA"/>
</dbReference>
<dbReference type="InterPro" id="IPR015300">
    <property type="entry name" value="DNA-bd_pseudobarrel_sf"/>
</dbReference>
<evidence type="ECO:0000256" key="5">
    <source>
        <dbReference type="ARBA" id="ARBA00023163"/>
    </source>
</evidence>
<evidence type="ECO:0000256" key="2">
    <source>
        <dbReference type="ARBA" id="ARBA00022737"/>
    </source>
</evidence>
<dbReference type="CDD" id="cd10017">
    <property type="entry name" value="B3_DNA"/>
    <property type="match status" value="1"/>
</dbReference>
<keyword evidence="3" id="KW-0805">Transcription regulation</keyword>
<keyword evidence="2" id="KW-0677">Repeat</keyword>
<keyword evidence="6" id="KW-0539">Nucleus</keyword>
<evidence type="ECO:0000256" key="6">
    <source>
        <dbReference type="ARBA" id="ARBA00023242"/>
    </source>
</evidence>
<dbReference type="GO" id="GO:0005634">
    <property type="term" value="C:nucleus"/>
    <property type="evidence" value="ECO:0007669"/>
    <property type="project" value="UniProtKB-SubCell"/>
</dbReference>
<reference evidence="8 9" key="1">
    <citation type="submission" date="2023-10" db="EMBL/GenBank/DDBJ databases">
        <title>Chromosome-scale genome assembly provides insights into flower coloration mechanisms of Canna indica.</title>
        <authorList>
            <person name="Li C."/>
        </authorList>
    </citation>
    <scope>NUCLEOTIDE SEQUENCE [LARGE SCALE GENOMIC DNA]</scope>
    <source>
        <tissue evidence="8">Flower</tissue>
    </source>
</reference>
<dbReference type="SMART" id="SM01019">
    <property type="entry name" value="B3"/>
    <property type="match status" value="1"/>
</dbReference>
<dbReference type="PROSITE" id="PS50863">
    <property type="entry name" value="B3"/>
    <property type="match status" value="1"/>
</dbReference>
<feature type="domain" description="TF-B3" evidence="7">
    <location>
        <begin position="11"/>
        <end position="105"/>
    </location>
</feature>
<dbReference type="Gene3D" id="2.40.330.10">
    <property type="entry name" value="DNA-binding pseudobarrel domain"/>
    <property type="match status" value="1"/>
</dbReference>
<dbReference type="PANTHER" id="PTHR31674:SF62">
    <property type="entry name" value="B3 DOMAIN-CONTAINING PROTEIN REM14-RELATED"/>
    <property type="match status" value="1"/>
</dbReference>
<proteinExistence type="predicted"/>
<sequence>MAKEEHRGARRPQFLKLLTPGCFLKLEIPRSFIKYLDKSEHRKATLFSPLMGNFWHMSIVKEGCNMYLSSGWGSFAQAHNLEAGRFVLFRYEGNMVFTVKLFLSDGCLAEHGANNISPRRILLQEPIDVEDSSLDDAAGSKPKSILSCGYIEKNIDVARTNIVKRTIKD</sequence>
<evidence type="ECO:0000256" key="4">
    <source>
        <dbReference type="ARBA" id="ARBA00023125"/>
    </source>
</evidence>
<evidence type="ECO:0000313" key="9">
    <source>
        <dbReference type="Proteomes" id="UP001327560"/>
    </source>
</evidence>
<gene>
    <name evidence="8" type="ORF">Cni_G01684</name>
</gene>
<dbReference type="GO" id="GO:0003677">
    <property type="term" value="F:DNA binding"/>
    <property type="evidence" value="ECO:0007669"/>
    <property type="project" value="UniProtKB-KW"/>
</dbReference>
<dbReference type="AlphaFoldDB" id="A0AAQ3Q208"/>
<name>A0AAQ3Q208_9LILI</name>
<comment type="subcellular location">
    <subcellularLocation>
        <location evidence="1">Nucleus</location>
    </subcellularLocation>
</comment>
<protein>
    <submittedName>
        <fullName evidence="8">B3 domain-containing protein</fullName>
    </submittedName>
</protein>
<evidence type="ECO:0000256" key="1">
    <source>
        <dbReference type="ARBA" id="ARBA00004123"/>
    </source>
</evidence>
<evidence type="ECO:0000313" key="8">
    <source>
        <dbReference type="EMBL" id="WOK92992.1"/>
    </source>
</evidence>
<evidence type="ECO:0000256" key="3">
    <source>
        <dbReference type="ARBA" id="ARBA00023015"/>
    </source>
</evidence>
<evidence type="ECO:0000259" key="7">
    <source>
        <dbReference type="PROSITE" id="PS50863"/>
    </source>
</evidence>
<dbReference type="Pfam" id="PF02362">
    <property type="entry name" value="B3"/>
    <property type="match status" value="1"/>
</dbReference>
<accession>A0AAQ3Q208</accession>
<keyword evidence="9" id="KW-1185">Reference proteome</keyword>